<dbReference type="NCBIfam" id="TIGR00426">
    <property type="entry name" value="competence protein ComEA helix-hairpin-helix repeat region"/>
    <property type="match status" value="1"/>
</dbReference>
<reference evidence="3 4" key="1">
    <citation type="submission" date="2018-08" db="EMBL/GenBank/DDBJ databases">
        <title>A genome reference for cultivated species of the human gut microbiota.</title>
        <authorList>
            <person name="Zou Y."/>
            <person name="Xue W."/>
            <person name="Luo G."/>
        </authorList>
    </citation>
    <scope>NUCLEOTIDE SEQUENCE [LARGE SCALE GENOMIC DNA]</scope>
    <source>
        <strain evidence="3 4">AF04-15</strain>
    </source>
</reference>
<dbReference type="PANTHER" id="PTHR21180">
    <property type="entry name" value="ENDONUCLEASE/EXONUCLEASE/PHOSPHATASE FAMILY DOMAIN-CONTAINING PROTEIN 1"/>
    <property type="match status" value="1"/>
</dbReference>
<feature type="domain" description="Helix-hairpin-helix DNA-binding motif class 1" evidence="2">
    <location>
        <begin position="191"/>
        <end position="210"/>
    </location>
</feature>
<dbReference type="OrthoDB" id="9790239at2"/>
<feature type="region of interest" description="Disordered" evidence="1">
    <location>
        <begin position="39"/>
        <end position="70"/>
    </location>
</feature>
<feature type="compositionally biased region" description="Basic and acidic residues" evidence="1">
    <location>
        <begin position="58"/>
        <end position="70"/>
    </location>
</feature>
<dbReference type="Gene3D" id="1.10.150.280">
    <property type="entry name" value="AF1531-like domain"/>
    <property type="match status" value="1"/>
</dbReference>
<dbReference type="InterPro" id="IPR003583">
    <property type="entry name" value="Hlx-hairpin-Hlx_DNA-bd_motif"/>
</dbReference>
<name>A0A413FGF3_9FIRM</name>
<dbReference type="SMART" id="SM00278">
    <property type="entry name" value="HhH1"/>
    <property type="match status" value="2"/>
</dbReference>
<dbReference type="InterPro" id="IPR051675">
    <property type="entry name" value="Endo/Exo/Phosphatase_dom_1"/>
</dbReference>
<dbReference type="Proteomes" id="UP000283880">
    <property type="component" value="Unassembled WGS sequence"/>
</dbReference>
<dbReference type="InterPro" id="IPR004509">
    <property type="entry name" value="Competence_ComEA_HhH"/>
</dbReference>
<dbReference type="Gene3D" id="3.10.560.10">
    <property type="entry name" value="Outer membrane lipoprotein wza domain like"/>
    <property type="match status" value="1"/>
</dbReference>
<dbReference type="GO" id="GO:0006281">
    <property type="term" value="P:DNA repair"/>
    <property type="evidence" value="ECO:0007669"/>
    <property type="project" value="InterPro"/>
</dbReference>
<feature type="domain" description="Helix-hairpin-helix DNA-binding motif class 1" evidence="2">
    <location>
        <begin position="221"/>
        <end position="240"/>
    </location>
</feature>
<evidence type="ECO:0000256" key="1">
    <source>
        <dbReference type="SAM" id="MobiDB-lite"/>
    </source>
</evidence>
<protein>
    <recommendedName>
        <fullName evidence="2">Helix-hairpin-helix DNA-binding motif class 1 domain-containing protein</fullName>
    </recommendedName>
</protein>
<dbReference type="GO" id="GO:0015628">
    <property type="term" value="P:protein secretion by the type II secretion system"/>
    <property type="evidence" value="ECO:0007669"/>
    <property type="project" value="TreeGrafter"/>
</dbReference>
<dbReference type="GO" id="GO:0003677">
    <property type="term" value="F:DNA binding"/>
    <property type="evidence" value="ECO:0007669"/>
    <property type="project" value="InterPro"/>
</dbReference>
<comment type="caution">
    <text evidence="3">The sequence shown here is derived from an EMBL/GenBank/DDBJ whole genome shotgun (WGS) entry which is preliminary data.</text>
</comment>
<dbReference type="EMBL" id="QSBM01000007">
    <property type="protein sequence ID" value="RGX29738.1"/>
    <property type="molecule type" value="Genomic_DNA"/>
</dbReference>
<evidence type="ECO:0000259" key="2">
    <source>
        <dbReference type="SMART" id="SM00278"/>
    </source>
</evidence>
<evidence type="ECO:0000313" key="3">
    <source>
        <dbReference type="EMBL" id="RGX29738.1"/>
    </source>
</evidence>
<gene>
    <name evidence="3" type="ORF">DWV29_11280</name>
</gene>
<organism evidence="3 4">
    <name type="scientific">Enterocloster asparagiformis</name>
    <dbReference type="NCBI Taxonomy" id="333367"/>
    <lineage>
        <taxon>Bacteria</taxon>
        <taxon>Bacillati</taxon>
        <taxon>Bacillota</taxon>
        <taxon>Clostridia</taxon>
        <taxon>Lachnospirales</taxon>
        <taxon>Lachnospiraceae</taxon>
        <taxon>Enterocloster</taxon>
    </lineage>
</organism>
<dbReference type="PANTHER" id="PTHR21180:SF32">
    <property type="entry name" value="ENDONUCLEASE_EXONUCLEASE_PHOSPHATASE FAMILY DOMAIN-CONTAINING PROTEIN 1"/>
    <property type="match status" value="1"/>
</dbReference>
<dbReference type="AlphaFoldDB" id="A0A413FGF3"/>
<dbReference type="GO" id="GO:0015627">
    <property type="term" value="C:type II protein secretion system complex"/>
    <property type="evidence" value="ECO:0007669"/>
    <property type="project" value="TreeGrafter"/>
</dbReference>
<dbReference type="Pfam" id="PF10531">
    <property type="entry name" value="SLBB"/>
    <property type="match status" value="1"/>
</dbReference>
<proteinExistence type="predicted"/>
<dbReference type="InterPro" id="IPR010994">
    <property type="entry name" value="RuvA_2-like"/>
</dbReference>
<sequence>MKMLAVVLGMAAAGVCYGCNSGREADRMELVLEAESGEAQAAGLEDGSTAPADLNASRGEREAKSGSERVEAEYRAVPEDGEAPHPIYFVHVCGAVVNPGVYEMEPGSRIYEAVDLAGGFGPEAAWSYLNLAQEIADGMKIEVPTERQAEEWEKEGRAGVTAGPVSQGGAGGRESGSAGSAKVNINTAGKEELMTLKGIGESKAEDIIRYRETYGPFERIEDIMNISGIKDAAFQKIKDSITV</sequence>
<dbReference type="InterPro" id="IPR019554">
    <property type="entry name" value="Soluble_ligand-bd"/>
</dbReference>
<dbReference type="SUPFAM" id="SSF47781">
    <property type="entry name" value="RuvA domain 2-like"/>
    <property type="match status" value="1"/>
</dbReference>
<feature type="region of interest" description="Disordered" evidence="1">
    <location>
        <begin position="152"/>
        <end position="181"/>
    </location>
</feature>
<accession>A0A413FGF3</accession>
<evidence type="ECO:0000313" key="4">
    <source>
        <dbReference type="Proteomes" id="UP000283880"/>
    </source>
</evidence>
<dbReference type="Pfam" id="PF12836">
    <property type="entry name" value="HHH_3"/>
    <property type="match status" value="1"/>
</dbReference>